<protein>
    <submittedName>
        <fullName evidence="1">Uncharacterized protein</fullName>
    </submittedName>
</protein>
<name>A0A1F4SF44_UNCSA</name>
<comment type="caution">
    <text evidence="1">The sequence shown here is derived from an EMBL/GenBank/DDBJ whole genome shotgun (WGS) entry which is preliminary data.</text>
</comment>
<proteinExistence type="predicted"/>
<reference evidence="1 2" key="1">
    <citation type="journal article" date="2016" name="Nat. Commun.">
        <title>Thousands of microbial genomes shed light on interconnected biogeochemical processes in an aquifer system.</title>
        <authorList>
            <person name="Anantharaman K."/>
            <person name="Brown C.T."/>
            <person name="Hug L.A."/>
            <person name="Sharon I."/>
            <person name="Castelle C.J."/>
            <person name="Probst A.J."/>
            <person name="Thomas B.C."/>
            <person name="Singh A."/>
            <person name="Wilkins M.J."/>
            <person name="Karaoz U."/>
            <person name="Brodie E.L."/>
            <person name="Williams K.H."/>
            <person name="Hubbard S.S."/>
            <person name="Banfield J.F."/>
        </authorList>
    </citation>
    <scope>NUCLEOTIDE SEQUENCE [LARGE SCALE GENOMIC DNA]</scope>
</reference>
<dbReference type="EMBL" id="MEUB01000061">
    <property type="protein sequence ID" value="OGC19065.1"/>
    <property type="molecule type" value="Genomic_DNA"/>
</dbReference>
<organism evidence="1 2">
    <name type="scientific">candidate division WOR-1 bacterium RIFOXYB2_FULL_37_13</name>
    <dbReference type="NCBI Taxonomy" id="1802579"/>
    <lineage>
        <taxon>Bacteria</taxon>
        <taxon>Bacillati</taxon>
        <taxon>Saganbacteria</taxon>
    </lineage>
</organism>
<accession>A0A1F4SF44</accession>
<evidence type="ECO:0000313" key="2">
    <source>
        <dbReference type="Proteomes" id="UP000178417"/>
    </source>
</evidence>
<evidence type="ECO:0000313" key="1">
    <source>
        <dbReference type="EMBL" id="OGC19065.1"/>
    </source>
</evidence>
<dbReference type="Proteomes" id="UP000178417">
    <property type="component" value="Unassembled WGS sequence"/>
</dbReference>
<sequence length="313" mass="35306">MIGINAHVLQKTPAPQKIQLSKGNGKKVAQKTTWALAALSALPNERKFAVLEIVEKKRKAVLSFGFSQLLEQKAADYHAGDSRKIEIVKRELSDYILFGRLNGVNLMGRGTLESLLQATDPEIAVRTAIDVCHALEMGDSLKHFVDLPDETVALFYEIILVLSDLMLKGEIYLEDLKVQDMNSFRARGEIELNPIIIRGMLKTVSFLLKEGSPRRFSVLAEIWEMLSEAQGIKSSIKNDMRKTILGRAFLMIKKGYVAGKPKSRLKFTPVFHELDYEDFSENVVRFLKFFEESALAQMVQAELTKAREMNEGL</sequence>
<dbReference type="AlphaFoldDB" id="A0A1F4SF44"/>
<gene>
    <name evidence="1" type="ORF">A2310_05170</name>
</gene>
<dbReference type="STRING" id="1802579.A2310_05170"/>